<dbReference type="Proteomes" id="UP000244855">
    <property type="component" value="Unassembled WGS sequence"/>
</dbReference>
<dbReference type="AlphaFoldDB" id="A0A2V1CY90"/>
<organism evidence="1 2">
    <name type="scientific">Periconia macrospinosa</name>
    <dbReference type="NCBI Taxonomy" id="97972"/>
    <lineage>
        <taxon>Eukaryota</taxon>
        <taxon>Fungi</taxon>
        <taxon>Dikarya</taxon>
        <taxon>Ascomycota</taxon>
        <taxon>Pezizomycotina</taxon>
        <taxon>Dothideomycetes</taxon>
        <taxon>Pleosporomycetidae</taxon>
        <taxon>Pleosporales</taxon>
        <taxon>Massarineae</taxon>
        <taxon>Periconiaceae</taxon>
        <taxon>Periconia</taxon>
    </lineage>
</organism>
<name>A0A2V1CY90_9PLEO</name>
<evidence type="ECO:0000313" key="1">
    <source>
        <dbReference type="EMBL" id="PVH90239.1"/>
    </source>
</evidence>
<dbReference type="Pfam" id="PF12013">
    <property type="entry name" value="OrsD"/>
    <property type="match status" value="1"/>
</dbReference>
<reference evidence="1 2" key="1">
    <citation type="journal article" date="2018" name="Sci. Rep.">
        <title>Comparative genomics provides insights into the lifestyle and reveals functional heterogeneity of dark septate endophytic fungi.</title>
        <authorList>
            <person name="Knapp D.G."/>
            <person name="Nemeth J.B."/>
            <person name="Barry K."/>
            <person name="Hainaut M."/>
            <person name="Henrissat B."/>
            <person name="Johnson J."/>
            <person name="Kuo A."/>
            <person name="Lim J.H.P."/>
            <person name="Lipzen A."/>
            <person name="Nolan M."/>
            <person name="Ohm R.A."/>
            <person name="Tamas L."/>
            <person name="Grigoriev I.V."/>
            <person name="Spatafora J.W."/>
            <person name="Nagy L.G."/>
            <person name="Kovacs G.M."/>
        </authorList>
    </citation>
    <scope>NUCLEOTIDE SEQUENCE [LARGE SCALE GENOMIC DNA]</scope>
    <source>
        <strain evidence="1 2">DSE2036</strain>
    </source>
</reference>
<dbReference type="EMBL" id="KZ806515">
    <property type="protein sequence ID" value="PVH90239.1"/>
    <property type="molecule type" value="Genomic_DNA"/>
</dbReference>
<protein>
    <submittedName>
        <fullName evidence="1">Uncharacterized protein</fullName>
    </submittedName>
</protein>
<sequence length="160" mass="18479">MECTHRDLLDSLLDYLPAYRLLVCRLHGACVLTSHLQSHLRKQHSLSSTACRALWEELQAQSETRPLLGTDRDLRTYLQLPTTPISRIPQLPLWTGFLCPMQDRQTGLPCRRIYRCLKNIQAHCRNEHGWKNPQGQSQPRKSAASQIVHFVKVSCQMFFA</sequence>
<accession>A0A2V1CY90</accession>
<proteinExistence type="predicted"/>
<keyword evidence="2" id="KW-1185">Reference proteome</keyword>
<evidence type="ECO:0000313" key="2">
    <source>
        <dbReference type="Proteomes" id="UP000244855"/>
    </source>
</evidence>
<gene>
    <name evidence="1" type="ORF">DM02DRAFT_548191</name>
</gene>
<dbReference type="InterPro" id="IPR022698">
    <property type="entry name" value="OrsD"/>
</dbReference>